<organism evidence="2">
    <name type="scientific">marine sediment metagenome</name>
    <dbReference type="NCBI Taxonomy" id="412755"/>
    <lineage>
        <taxon>unclassified sequences</taxon>
        <taxon>metagenomes</taxon>
        <taxon>ecological metagenomes</taxon>
    </lineage>
</organism>
<proteinExistence type="predicted"/>
<evidence type="ECO:0000313" key="2">
    <source>
        <dbReference type="EMBL" id="GAI00930.1"/>
    </source>
</evidence>
<reference evidence="2" key="1">
    <citation type="journal article" date="2014" name="Front. Microbiol.">
        <title>High frequency of phylogenetically diverse reductive dehalogenase-homologous genes in deep subseafloor sedimentary metagenomes.</title>
        <authorList>
            <person name="Kawai M."/>
            <person name="Futagami T."/>
            <person name="Toyoda A."/>
            <person name="Takaki Y."/>
            <person name="Nishi S."/>
            <person name="Hori S."/>
            <person name="Arai W."/>
            <person name="Tsubouchi T."/>
            <person name="Morono Y."/>
            <person name="Uchiyama I."/>
            <person name="Ito T."/>
            <person name="Fujiyama A."/>
            <person name="Inagaki F."/>
            <person name="Takami H."/>
        </authorList>
    </citation>
    <scope>NUCLEOTIDE SEQUENCE</scope>
    <source>
        <strain evidence="2">Expedition CK06-06</strain>
    </source>
</reference>
<feature type="non-terminal residue" evidence="2">
    <location>
        <position position="1"/>
    </location>
</feature>
<gene>
    <name evidence="2" type="ORF">S06H3_05116</name>
</gene>
<keyword evidence="1" id="KW-1133">Transmembrane helix</keyword>
<comment type="caution">
    <text evidence="2">The sequence shown here is derived from an EMBL/GenBank/DDBJ whole genome shotgun (WGS) entry which is preliminary data.</text>
</comment>
<keyword evidence="1" id="KW-0472">Membrane</keyword>
<sequence>VFSVSTNPAYAHEGDAGVVSTGLDYSSITWTPEESISSTVGGIHFLNIPVKSSATIMGARVYTSFTTAETGAYITPMGAGQPYATRFLGNMMNCDTGDNPSWSEKTLVAGVLPAYTWLVWHFKTDFDTGRTWISWTINDIRTDYSLDTNRCFTIGTDFDHITFTTRKTNHAFDNINNLGVCGPGNCDLCETFNECRDVGCYWHYDLYENYFYCAEYPTGECGAGPHWIKCQPCLSQETCEAVEDCYWQYGYCRFSFGECAGGLQCQFCAYQETCEAQGCYWYNNFCWISEPATTTSWVDYYTEYGDYPTSSAFVNQMASTTGVIFGSINSFLSGFVEAFDSQEALAYGQGFGSAVPKARGYLAIFNEFFGELPVAQIFLFLISFLLAVGLFRLIRNLITLFKFW</sequence>
<accession>X1LET7</accession>
<protein>
    <submittedName>
        <fullName evidence="2">Uncharacterized protein</fullName>
    </submittedName>
</protein>
<evidence type="ECO:0000256" key="1">
    <source>
        <dbReference type="SAM" id="Phobius"/>
    </source>
</evidence>
<name>X1LET7_9ZZZZ</name>
<feature type="transmembrane region" description="Helical" evidence="1">
    <location>
        <begin position="374"/>
        <end position="394"/>
    </location>
</feature>
<dbReference type="AlphaFoldDB" id="X1LET7"/>
<keyword evidence="1" id="KW-0812">Transmembrane</keyword>
<dbReference type="EMBL" id="BARV01001867">
    <property type="protein sequence ID" value="GAI00930.1"/>
    <property type="molecule type" value="Genomic_DNA"/>
</dbReference>